<evidence type="ECO:0000313" key="2">
    <source>
        <dbReference type="EMBL" id="MBM6743174.1"/>
    </source>
</evidence>
<reference evidence="2 3" key="1">
    <citation type="journal article" date="2021" name="Sci. Rep.">
        <title>The distribution of antibiotic resistance genes in chicken gut microbiota commensals.</title>
        <authorList>
            <person name="Juricova H."/>
            <person name="Matiasovicova J."/>
            <person name="Kubasova T."/>
            <person name="Cejkova D."/>
            <person name="Rychlik I."/>
        </authorList>
    </citation>
    <scope>NUCLEOTIDE SEQUENCE [LARGE SCALE GENOMIC DNA]</scope>
    <source>
        <strain evidence="2 3">An770</strain>
    </source>
</reference>
<gene>
    <name evidence="2" type="ORF">H6A32_02425</name>
</gene>
<organism evidence="2 3">
    <name type="scientific">Drancourtella massiliensis</name>
    <dbReference type="NCBI Taxonomy" id="1632013"/>
    <lineage>
        <taxon>Bacteria</taxon>
        <taxon>Bacillati</taxon>
        <taxon>Bacillota</taxon>
        <taxon>Clostridia</taxon>
        <taxon>Eubacteriales</taxon>
        <taxon>Oscillospiraceae</taxon>
        <taxon>Drancourtella</taxon>
    </lineage>
</organism>
<sequence>MRLTYQYTFIQWLLFFFIYCFLGWVWESCYVSIKKREWINRGFLHGPMLPIYGSGAIIVLLCTIGVRDQVILIFIFGMTGATILEYVTGACMERLFRVRYWDYSHMPLNLKGYICLPVSLGWGVFSVLLVRVIHVPIENAVLQIPERIAEAVTVLCSSAFAADFTLSFGEAMDLRDMLIRLSDSNEKIQRLQKRLEVVSAFAEDGLMQYQMKREERKMSRKEFLEGMIERQRENRRMMLVELIDRVNESIDAGLEKREELQKIKTQIEQEFKNIGSLTNRAARRSARLLHRNPNTVSKRYAEALKQVQEMLKKKK</sequence>
<keyword evidence="1" id="KW-1133">Transmembrane helix</keyword>
<evidence type="ECO:0008006" key="4">
    <source>
        <dbReference type="Google" id="ProtNLM"/>
    </source>
</evidence>
<evidence type="ECO:0000313" key="3">
    <source>
        <dbReference type="Proteomes" id="UP000775686"/>
    </source>
</evidence>
<dbReference type="Proteomes" id="UP000775686">
    <property type="component" value="Unassembled WGS sequence"/>
</dbReference>
<keyword evidence="1" id="KW-0472">Membrane</keyword>
<feature type="transmembrane region" description="Helical" evidence="1">
    <location>
        <begin position="72"/>
        <end position="92"/>
    </location>
</feature>
<feature type="transmembrane region" description="Helical" evidence="1">
    <location>
        <begin position="113"/>
        <end position="133"/>
    </location>
</feature>
<dbReference type="EMBL" id="JACJKH010000003">
    <property type="protein sequence ID" value="MBM6743174.1"/>
    <property type="molecule type" value="Genomic_DNA"/>
</dbReference>
<keyword evidence="3" id="KW-1185">Reference proteome</keyword>
<feature type="transmembrane region" description="Helical" evidence="1">
    <location>
        <begin position="6"/>
        <end position="26"/>
    </location>
</feature>
<name>A0ABS2EE01_9FIRM</name>
<proteinExistence type="predicted"/>
<comment type="caution">
    <text evidence="2">The sequence shown here is derived from an EMBL/GenBank/DDBJ whole genome shotgun (WGS) entry which is preliminary data.</text>
</comment>
<dbReference type="InterPro" id="IPR010540">
    <property type="entry name" value="CmpB_TMEM229"/>
</dbReference>
<keyword evidence="1" id="KW-0812">Transmembrane</keyword>
<protein>
    <recommendedName>
        <fullName evidence="4">ABC transporter permease</fullName>
    </recommendedName>
</protein>
<feature type="transmembrane region" description="Helical" evidence="1">
    <location>
        <begin position="47"/>
        <end position="66"/>
    </location>
</feature>
<accession>A0ABS2EE01</accession>
<evidence type="ECO:0000256" key="1">
    <source>
        <dbReference type="SAM" id="Phobius"/>
    </source>
</evidence>
<dbReference type="Pfam" id="PF06541">
    <property type="entry name" value="ABC_trans_CmpB"/>
    <property type="match status" value="1"/>
</dbReference>